<organism evidence="2">
    <name type="scientific">bioreactor metagenome</name>
    <dbReference type="NCBI Taxonomy" id="1076179"/>
    <lineage>
        <taxon>unclassified sequences</taxon>
        <taxon>metagenomes</taxon>
        <taxon>ecological metagenomes</taxon>
    </lineage>
</organism>
<evidence type="ECO:0000313" key="2">
    <source>
        <dbReference type="EMBL" id="MPN17766.1"/>
    </source>
</evidence>
<gene>
    <name evidence="2" type="ORF">SDC9_165121</name>
</gene>
<keyword evidence="1" id="KW-0472">Membrane</keyword>
<protein>
    <submittedName>
        <fullName evidence="2">Uncharacterized protein</fullName>
    </submittedName>
</protein>
<keyword evidence="1" id="KW-1133">Transmembrane helix</keyword>
<feature type="transmembrane region" description="Helical" evidence="1">
    <location>
        <begin position="47"/>
        <end position="67"/>
    </location>
</feature>
<reference evidence="2" key="1">
    <citation type="submission" date="2019-08" db="EMBL/GenBank/DDBJ databases">
        <authorList>
            <person name="Kucharzyk K."/>
            <person name="Murdoch R.W."/>
            <person name="Higgins S."/>
            <person name="Loffler F."/>
        </authorList>
    </citation>
    <scope>NUCLEOTIDE SEQUENCE</scope>
</reference>
<name>A0A645FVC8_9ZZZZ</name>
<dbReference type="EMBL" id="VSSQ01064964">
    <property type="protein sequence ID" value="MPN17766.1"/>
    <property type="molecule type" value="Genomic_DNA"/>
</dbReference>
<feature type="transmembrane region" description="Helical" evidence="1">
    <location>
        <begin position="21"/>
        <end position="41"/>
    </location>
</feature>
<keyword evidence="1" id="KW-0812">Transmembrane</keyword>
<accession>A0A645FVC8</accession>
<proteinExistence type="predicted"/>
<sequence>MYTAAMFLAIYAIKKRRTSGICMVTVLIMILGLAAVPALSLFPSTRYMFYAIGPFYAILAILAYEWVCDRLTCVRSKQKPHDQIM</sequence>
<dbReference type="AlphaFoldDB" id="A0A645FVC8"/>
<evidence type="ECO:0000256" key="1">
    <source>
        <dbReference type="SAM" id="Phobius"/>
    </source>
</evidence>
<comment type="caution">
    <text evidence="2">The sequence shown here is derived from an EMBL/GenBank/DDBJ whole genome shotgun (WGS) entry which is preliminary data.</text>
</comment>